<dbReference type="AlphaFoldDB" id="A0A7V2F3F9"/>
<dbReference type="Gene3D" id="3.50.30.10">
    <property type="entry name" value="Phosphohistidine domain"/>
    <property type="match status" value="1"/>
</dbReference>
<name>A0A7V2F3F9_UNCEI</name>
<protein>
    <submittedName>
        <fullName evidence="5">Phosphoenolpyruvate--protein phosphotransferase</fullName>
    </submittedName>
</protein>
<evidence type="ECO:0000259" key="4">
    <source>
        <dbReference type="Pfam" id="PF05524"/>
    </source>
</evidence>
<comment type="caution">
    <text evidence="5">The sequence shown here is derived from an EMBL/GenBank/DDBJ whole genome shotgun (WGS) entry which is preliminary data.</text>
</comment>
<reference evidence="5" key="1">
    <citation type="journal article" date="2020" name="mSystems">
        <title>Genome- and Community-Level Interaction Insights into Carbon Utilization and Element Cycling Functions of Hydrothermarchaeota in Hydrothermal Sediment.</title>
        <authorList>
            <person name="Zhou Z."/>
            <person name="Liu Y."/>
            <person name="Xu W."/>
            <person name="Pan J."/>
            <person name="Luo Z.H."/>
            <person name="Li M."/>
        </authorList>
    </citation>
    <scope>NUCLEOTIDE SEQUENCE [LARGE SCALE GENOMIC DNA]</scope>
    <source>
        <strain evidence="5">SpSt-1233</strain>
    </source>
</reference>
<dbReference type="EMBL" id="DSEC01000373">
    <property type="protein sequence ID" value="HER43850.1"/>
    <property type="molecule type" value="Genomic_DNA"/>
</dbReference>
<organism evidence="5">
    <name type="scientific">Eiseniibacteriota bacterium</name>
    <dbReference type="NCBI Taxonomy" id="2212470"/>
    <lineage>
        <taxon>Bacteria</taxon>
        <taxon>Candidatus Eiseniibacteriota</taxon>
    </lineage>
</organism>
<comment type="similarity">
    <text evidence="1">Belongs to the PEP-utilizing enzyme family.</text>
</comment>
<dbReference type="Gene3D" id="1.10.274.10">
    <property type="entry name" value="PtsI, HPr-binding domain"/>
    <property type="match status" value="1"/>
</dbReference>
<dbReference type="InterPro" id="IPR036618">
    <property type="entry name" value="PtsI_HPr-bd_sf"/>
</dbReference>
<evidence type="ECO:0000256" key="2">
    <source>
        <dbReference type="ARBA" id="ARBA00022679"/>
    </source>
</evidence>
<keyword evidence="3" id="KW-0175">Coiled coil</keyword>
<feature type="domain" description="Phosphotransferase system enzyme I N-terminal" evidence="4">
    <location>
        <begin position="14"/>
        <end position="81"/>
    </location>
</feature>
<dbReference type="Proteomes" id="UP000886069">
    <property type="component" value="Unassembled WGS sequence"/>
</dbReference>
<evidence type="ECO:0000256" key="3">
    <source>
        <dbReference type="SAM" id="Coils"/>
    </source>
</evidence>
<evidence type="ECO:0000256" key="1">
    <source>
        <dbReference type="ARBA" id="ARBA00007837"/>
    </source>
</evidence>
<keyword evidence="2" id="KW-0808">Transferase</keyword>
<feature type="coiled-coil region" evidence="3">
    <location>
        <begin position="51"/>
        <end position="78"/>
    </location>
</feature>
<sequence>MTGKAAEQKEKIFHGIPASPGIAFGEAFVVNVEDIPVAAEEVPPDQVELEVRRFETALRETEEELRNLHQQLEDEMGAEHAK</sequence>
<proteinExistence type="inferred from homology"/>
<accession>A0A7V2F3F9</accession>
<dbReference type="GO" id="GO:0009401">
    <property type="term" value="P:phosphoenolpyruvate-dependent sugar phosphotransferase system"/>
    <property type="evidence" value="ECO:0007669"/>
    <property type="project" value="InterPro"/>
</dbReference>
<dbReference type="Pfam" id="PF05524">
    <property type="entry name" value="PEP-utilisers_N"/>
    <property type="match status" value="1"/>
</dbReference>
<dbReference type="InterPro" id="IPR008731">
    <property type="entry name" value="PTS_EIN"/>
</dbReference>
<evidence type="ECO:0000313" key="5">
    <source>
        <dbReference type="EMBL" id="HER43850.1"/>
    </source>
</evidence>
<dbReference type="SUPFAM" id="SSF47831">
    <property type="entry name" value="Enzyme I of the PEP:sugar phosphotransferase system HPr-binding (sub)domain"/>
    <property type="match status" value="1"/>
</dbReference>
<dbReference type="GO" id="GO:0016740">
    <property type="term" value="F:transferase activity"/>
    <property type="evidence" value="ECO:0007669"/>
    <property type="project" value="UniProtKB-KW"/>
</dbReference>
<gene>
    <name evidence="5" type="ORF">ENO08_05270</name>
</gene>
<feature type="non-terminal residue" evidence="5">
    <location>
        <position position="82"/>
    </location>
</feature>